<sequence>MSAEIQILQAIRFKGRPAGADLASAVGSSWSAVAVSLRLLVESGRCVEADGCYRLTPAGRDRLSSLTAAERGSIDRESLADAYERFDKYNSELKRIVVDWQLKDGVKQNDHTDPGYDAKVIAQLVELHAEFQPLLADIVDLVPRLNHYPARFKSALDKVRAGTHAWFAGPLIDSYHTVWFELHEDLIGLTGRTRIDEAEARRAE</sequence>
<protein>
    <submittedName>
        <fullName evidence="1">Uncharacterized protein</fullName>
    </submittedName>
</protein>
<dbReference type="InterPro" id="IPR036390">
    <property type="entry name" value="WH_DNA-bd_sf"/>
</dbReference>
<comment type="caution">
    <text evidence="1">The sequence shown here is derived from an EMBL/GenBank/DDBJ whole genome shotgun (WGS) entry which is preliminary data.</text>
</comment>
<accession>A0A368V937</accession>
<organism evidence="1 2">
    <name type="scientific">Halopolyspora algeriensis</name>
    <dbReference type="NCBI Taxonomy" id="1500506"/>
    <lineage>
        <taxon>Bacteria</taxon>
        <taxon>Bacillati</taxon>
        <taxon>Actinomycetota</taxon>
        <taxon>Actinomycetes</taxon>
        <taxon>Actinomycetes incertae sedis</taxon>
        <taxon>Halopolyspora</taxon>
    </lineage>
</organism>
<gene>
    <name evidence="1" type="ORF">DFQ14_1255</name>
</gene>
<dbReference type="OrthoDB" id="3568381at2"/>
<dbReference type="SUPFAM" id="SSF46785">
    <property type="entry name" value="Winged helix' DNA-binding domain"/>
    <property type="match status" value="1"/>
</dbReference>
<dbReference type="AlphaFoldDB" id="A0A368V937"/>
<dbReference type="Proteomes" id="UP000253495">
    <property type="component" value="Unassembled WGS sequence"/>
</dbReference>
<evidence type="ECO:0000313" key="1">
    <source>
        <dbReference type="EMBL" id="RCW37649.1"/>
    </source>
</evidence>
<dbReference type="EMBL" id="QPJC01000025">
    <property type="protein sequence ID" value="RCW37649.1"/>
    <property type="molecule type" value="Genomic_DNA"/>
</dbReference>
<keyword evidence="2" id="KW-1185">Reference proteome</keyword>
<reference evidence="1 2" key="1">
    <citation type="submission" date="2018-07" db="EMBL/GenBank/DDBJ databases">
        <title>Genomic Encyclopedia of Type Strains, Phase III (KMG-III): the genomes of soil and plant-associated and newly described type strains.</title>
        <authorList>
            <person name="Whitman W."/>
        </authorList>
    </citation>
    <scope>NUCLEOTIDE SEQUENCE [LARGE SCALE GENOMIC DNA]</scope>
    <source>
        <strain evidence="1 2">CECT 8575</strain>
    </source>
</reference>
<evidence type="ECO:0000313" key="2">
    <source>
        <dbReference type="Proteomes" id="UP000253495"/>
    </source>
</evidence>
<proteinExistence type="predicted"/>
<name>A0A368V937_9ACTN</name>